<dbReference type="InterPro" id="IPR050267">
    <property type="entry name" value="Anti-sigma-factor_SerPK"/>
</dbReference>
<keyword evidence="3" id="KW-0418">Kinase</keyword>
<evidence type="ECO:0000259" key="2">
    <source>
        <dbReference type="Pfam" id="PF13581"/>
    </source>
</evidence>
<dbReference type="InterPro" id="IPR003594">
    <property type="entry name" value="HATPase_dom"/>
</dbReference>
<dbReference type="GO" id="GO:0004674">
    <property type="term" value="F:protein serine/threonine kinase activity"/>
    <property type="evidence" value="ECO:0007669"/>
    <property type="project" value="UniProtKB-KW"/>
</dbReference>
<accession>A0A1H6E9P1</accession>
<protein>
    <submittedName>
        <fullName evidence="3">Anti-sigma regulatory factor (Ser/Thr protein kinase)</fullName>
    </submittedName>
</protein>
<dbReference type="PANTHER" id="PTHR35526">
    <property type="entry name" value="ANTI-SIGMA-F FACTOR RSBW-RELATED"/>
    <property type="match status" value="1"/>
</dbReference>
<organism evidence="3 4">
    <name type="scientific">Thermomonospora echinospora</name>
    <dbReference type="NCBI Taxonomy" id="1992"/>
    <lineage>
        <taxon>Bacteria</taxon>
        <taxon>Bacillati</taxon>
        <taxon>Actinomycetota</taxon>
        <taxon>Actinomycetes</taxon>
        <taxon>Streptosporangiales</taxon>
        <taxon>Thermomonosporaceae</taxon>
        <taxon>Thermomonospora</taxon>
    </lineage>
</organism>
<evidence type="ECO:0000313" key="3">
    <source>
        <dbReference type="EMBL" id="SEG93829.1"/>
    </source>
</evidence>
<evidence type="ECO:0000256" key="1">
    <source>
        <dbReference type="ARBA" id="ARBA00022527"/>
    </source>
</evidence>
<keyword evidence="1" id="KW-0723">Serine/threonine-protein kinase</keyword>
<proteinExistence type="predicted"/>
<sequence>MHVSRLFRSEVGLSTLRIARPLYAVAAMAGRMRRSLQPYEFCVPAAADQVRTARRQVLSVLGPGHPCADSVSTVVSELVTNAVIHGSGAGDRVRVKVRLLRGSRVMVAVTDSGGGSGSGPRLRFGGAAETNGRGLFIVSALAEQWTVQSAGAGHRVRVVLAPGTDEGFCEGTKMVGDLATFPEFADLLSDVDGV</sequence>
<dbReference type="OrthoDB" id="3473697at2"/>
<dbReference type="Proteomes" id="UP000236723">
    <property type="component" value="Unassembled WGS sequence"/>
</dbReference>
<feature type="domain" description="Histidine kinase/HSP90-like ATPase" evidence="2">
    <location>
        <begin position="43"/>
        <end position="159"/>
    </location>
</feature>
<evidence type="ECO:0000313" key="4">
    <source>
        <dbReference type="Proteomes" id="UP000236723"/>
    </source>
</evidence>
<gene>
    <name evidence="3" type="ORF">SAMN04489712_1412</name>
</gene>
<dbReference type="Pfam" id="PF13581">
    <property type="entry name" value="HATPase_c_2"/>
    <property type="match status" value="1"/>
</dbReference>
<dbReference type="EMBL" id="FNVO01000041">
    <property type="protein sequence ID" value="SEG93829.1"/>
    <property type="molecule type" value="Genomic_DNA"/>
</dbReference>
<dbReference type="Gene3D" id="3.30.565.10">
    <property type="entry name" value="Histidine kinase-like ATPase, C-terminal domain"/>
    <property type="match status" value="1"/>
</dbReference>
<name>A0A1H6E9P1_9ACTN</name>
<keyword evidence="3" id="KW-0808">Transferase</keyword>
<dbReference type="PANTHER" id="PTHR35526:SF3">
    <property type="entry name" value="ANTI-SIGMA-F FACTOR RSBW"/>
    <property type="match status" value="1"/>
</dbReference>
<dbReference type="SUPFAM" id="SSF55874">
    <property type="entry name" value="ATPase domain of HSP90 chaperone/DNA topoisomerase II/histidine kinase"/>
    <property type="match status" value="1"/>
</dbReference>
<dbReference type="AlphaFoldDB" id="A0A1H6E9P1"/>
<reference evidence="4" key="1">
    <citation type="submission" date="2016-10" db="EMBL/GenBank/DDBJ databases">
        <authorList>
            <person name="Varghese N."/>
            <person name="Submissions S."/>
        </authorList>
    </citation>
    <scope>NUCLEOTIDE SEQUENCE [LARGE SCALE GENOMIC DNA]</scope>
    <source>
        <strain evidence="4">DSM 43163</strain>
    </source>
</reference>
<dbReference type="InterPro" id="IPR036890">
    <property type="entry name" value="HATPase_C_sf"/>
</dbReference>
<dbReference type="CDD" id="cd16936">
    <property type="entry name" value="HATPase_RsbW-like"/>
    <property type="match status" value="1"/>
</dbReference>
<keyword evidence="4" id="KW-1185">Reference proteome</keyword>